<dbReference type="Proteomes" id="UP001303408">
    <property type="component" value="Chromosome"/>
</dbReference>
<reference evidence="1" key="1">
    <citation type="submission" date="2023-09" db="EMBL/GenBank/DDBJ databases">
        <title>Demequina sp. a novel bacteria isolated from Capsicum annuum.</title>
        <authorList>
            <person name="Humaira Z."/>
            <person name="Lee J."/>
            <person name="Cho D."/>
        </authorList>
    </citation>
    <scope>NUCLEOTIDE SEQUENCE</scope>
    <source>
        <strain evidence="1">PMTSA13</strain>
    </source>
</reference>
<organism evidence="1">
    <name type="scientific">Demequina capsici</name>
    <dbReference type="NCBI Taxonomy" id="3075620"/>
    <lineage>
        <taxon>Bacteria</taxon>
        <taxon>Bacillati</taxon>
        <taxon>Actinomycetota</taxon>
        <taxon>Actinomycetes</taxon>
        <taxon>Micrococcales</taxon>
        <taxon>Demequinaceae</taxon>
        <taxon>Demequina</taxon>
    </lineage>
</organism>
<dbReference type="KEGG" id="dcp:RN607_06495"/>
<gene>
    <name evidence="1" type="ORF">RN607_06495</name>
</gene>
<proteinExistence type="predicted"/>
<sequence length="193" mass="20437">MLLVHSTEIGAASYGRALREGTLVPLTRSIATPLDIPLSPGLRALALADQVPDAAVVTGLTGLWIMGAAALPLDIDVLRRTGSPHVARSSTAIERVRIHAGNPGILPPRRVGTLLVASAPRCVADALRWSSLGTAITASWNALCAALVDDRTVRAELEHTPRDRTRRRADNAWAAVEEAFGQRAGHDSLLRAA</sequence>
<evidence type="ECO:0008006" key="2">
    <source>
        <dbReference type="Google" id="ProtNLM"/>
    </source>
</evidence>
<protein>
    <recommendedName>
        <fullName evidence="2">AbiEi antitoxin C-terminal domain-containing protein</fullName>
    </recommendedName>
</protein>
<dbReference type="EMBL" id="CP134880">
    <property type="protein sequence ID" value="WNM28650.1"/>
    <property type="molecule type" value="Genomic_DNA"/>
</dbReference>
<name>A0AA96JBP3_9MICO</name>
<accession>A0AA96JBP3</accession>
<dbReference type="AlphaFoldDB" id="A0AA96JBP3"/>
<evidence type="ECO:0000313" key="1">
    <source>
        <dbReference type="EMBL" id="WNM28650.1"/>
    </source>
</evidence>
<dbReference type="RefSeq" id="WP_313545156.1">
    <property type="nucleotide sequence ID" value="NZ_CP134880.1"/>
</dbReference>